<protein>
    <recommendedName>
        <fullName evidence="7">Photosystem I reaction center subunit IX</fullName>
    </recommendedName>
</protein>
<evidence type="ECO:0000256" key="5">
    <source>
        <dbReference type="ARBA" id="ARBA00023078"/>
    </source>
</evidence>
<evidence type="ECO:0000313" key="9">
    <source>
        <dbReference type="Proteomes" id="UP000830835"/>
    </source>
</evidence>
<keyword evidence="7" id="KW-0603">Photosystem I</keyword>
<evidence type="ECO:0000256" key="4">
    <source>
        <dbReference type="ARBA" id="ARBA00022989"/>
    </source>
</evidence>
<dbReference type="RefSeq" id="WP_011434365.1">
    <property type="nucleotide sequence ID" value="NZ_JAFIRA010000019.1"/>
</dbReference>
<evidence type="ECO:0000256" key="2">
    <source>
        <dbReference type="ARBA" id="ARBA00006318"/>
    </source>
</evidence>
<comment type="caution">
    <text evidence="8">The sequence shown here is derived from an EMBL/GenBank/DDBJ whole genome shotgun (WGS) entry which is preliminary data.</text>
</comment>
<evidence type="ECO:0000256" key="3">
    <source>
        <dbReference type="ARBA" id="ARBA00022692"/>
    </source>
</evidence>
<dbReference type="Proteomes" id="UP000830835">
    <property type="component" value="Unassembled WGS sequence"/>
</dbReference>
<dbReference type="EMBL" id="JAFIRA010000019">
    <property type="protein sequence ID" value="MCJ2543002.1"/>
    <property type="molecule type" value="Genomic_DNA"/>
</dbReference>
<dbReference type="Gene3D" id="1.20.5.510">
    <property type="entry name" value="Single helix bin"/>
    <property type="match status" value="1"/>
</dbReference>
<dbReference type="InterPro" id="IPR002615">
    <property type="entry name" value="PSI_PsaJ"/>
</dbReference>
<sequence>MADFTKFLTTAPVAFILFSSFVFALFIEINRFFPDILTF</sequence>
<comment type="similarity">
    <text evidence="2 7">Belongs to the PsaJ family.</text>
</comment>
<dbReference type="HAMAP" id="MF_00522">
    <property type="entry name" value="PSI_PsaJ"/>
    <property type="match status" value="1"/>
</dbReference>
<keyword evidence="9" id="KW-1185">Reference proteome</keyword>
<keyword evidence="7" id="KW-0602">Photosynthesis</keyword>
<dbReference type="Pfam" id="PF01701">
    <property type="entry name" value="PSI_PsaJ"/>
    <property type="match status" value="1"/>
</dbReference>
<keyword evidence="4 7" id="KW-1133">Transmembrane helix</keyword>
<comment type="function">
    <text evidence="7">May help in the organization of the PsaE and PsaF subunits.</text>
</comment>
<organism evidence="8 9">
    <name type="scientific">Thermostichus vulcanus str. 'Rupite'</name>
    <dbReference type="NCBI Taxonomy" id="2813851"/>
    <lineage>
        <taxon>Bacteria</taxon>
        <taxon>Bacillati</taxon>
        <taxon>Cyanobacteriota</taxon>
        <taxon>Cyanophyceae</taxon>
        <taxon>Thermostichales</taxon>
        <taxon>Thermostichaceae</taxon>
        <taxon>Thermostichus</taxon>
    </lineage>
</organism>
<reference evidence="8" key="1">
    <citation type="submission" date="2021-02" db="EMBL/GenBank/DDBJ databases">
        <title>The CRISPR/cas machinery reduction and long-range gene transfer in the hot spring cyanobacterium Synechococcus.</title>
        <authorList>
            <person name="Dvorak P."/>
            <person name="Jahodarova E."/>
            <person name="Hasler P."/>
            <person name="Poulickova A."/>
        </authorList>
    </citation>
    <scope>NUCLEOTIDE SEQUENCE</scope>
    <source>
        <strain evidence="8">Rupite</strain>
    </source>
</reference>
<accession>A0ABT0CB33</accession>
<comment type="subcellular location">
    <subcellularLocation>
        <location evidence="1 7">Cellular thylakoid membrane</location>
        <topology evidence="1 7">Single-pass membrane protein</topology>
    </subcellularLocation>
</comment>
<keyword evidence="6 7" id="KW-0472">Membrane</keyword>
<evidence type="ECO:0000256" key="1">
    <source>
        <dbReference type="ARBA" id="ARBA00004376"/>
    </source>
</evidence>
<name>A0ABT0CB33_THEVL</name>
<dbReference type="InterPro" id="IPR036062">
    <property type="entry name" value="PSI_PsaJ_sf"/>
</dbReference>
<evidence type="ECO:0000313" key="8">
    <source>
        <dbReference type="EMBL" id="MCJ2543002.1"/>
    </source>
</evidence>
<keyword evidence="5 7" id="KW-0793">Thylakoid</keyword>
<evidence type="ECO:0000256" key="7">
    <source>
        <dbReference type="HAMAP-Rule" id="MF_00522"/>
    </source>
</evidence>
<dbReference type="SUPFAM" id="SSF81544">
    <property type="entry name" value="Subunit IX of photosystem I reaction centre, PsaJ"/>
    <property type="match status" value="1"/>
</dbReference>
<gene>
    <name evidence="7" type="primary">psaJ</name>
    <name evidence="8" type="ORF">JX360_08800</name>
</gene>
<evidence type="ECO:0000256" key="6">
    <source>
        <dbReference type="ARBA" id="ARBA00023136"/>
    </source>
</evidence>
<proteinExistence type="inferred from homology"/>
<keyword evidence="3 7" id="KW-0812">Transmembrane</keyword>